<name>A0A1X2GAX4_9FUNG</name>
<reference evidence="1 2" key="1">
    <citation type="submission" date="2016-07" db="EMBL/GenBank/DDBJ databases">
        <title>Pervasive Adenine N6-methylation of Active Genes in Fungi.</title>
        <authorList>
            <consortium name="DOE Joint Genome Institute"/>
            <person name="Mondo S.J."/>
            <person name="Dannebaum R.O."/>
            <person name="Kuo R.C."/>
            <person name="Labutti K."/>
            <person name="Haridas S."/>
            <person name="Kuo A."/>
            <person name="Salamov A."/>
            <person name="Ahrendt S.R."/>
            <person name="Lipzen A."/>
            <person name="Sullivan W."/>
            <person name="Andreopoulos W.B."/>
            <person name="Clum A."/>
            <person name="Lindquist E."/>
            <person name="Daum C."/>
            <person name="Ramamoorthy G.K."/>
            <person name="Gryganskyi A."/>
            <person name="Culley D."/>
            <person name="Magnuson J.K."/>
            <person name="James T.Y."/>
            <person name="O'Malley M.A."/>
            <person name="Stajich J.E."/>
            <person name="Spatafora J.W."/>
            <person name="Visel A."/>
            <person name="Grigoriev I.V."/>
        </authorList>
    </citation>
    <scope>NUCLEOTIDE SEQUENCE [LARGE SCALE GENOMIC DNA]</scope>
    <source>
        <strain evidence="1 2">NRRL 3301</strain>
    </source>
</reference>
<comment type="caution">
    <text evidence="1">The sequence shown here is derived from an EMBL/GenBank/DDBJ whole genome shotgun (WGS) entry which is preliminary data.</text>
</comment>
<dbReference type="GO" id="GO:0032039">
    <property type="term" value="C:integrator complex"/>
    <property type="evidence" value="ECO:0007669"/>
    <property type="project" value="InterPro"/>
</dbReference>
<sequence length="582" mass="66511">MATTSNTIDILYELLNNGVFRSIDYKTKIFDCLTKSTLPLHSQLIPMLKEYVKNCLLDRTDHIPESWIIPLVRMKEGSSWQVSQVLLTLYMLQYNASIIAMRMDPNFKLIVLDGPPITQHSSYLALDIGQVIPLRAMLTFIEHHPAYQLIYPEFVSLIAAAYPEILDVTSFLLREGRDPVPSSNYTLKSASINKLLLSLASHDSNPEETVFALKQLERMDLFQASTHAQTVIDSLLVPCLEPSMDKRVVNAFVSAWETFHQWIPNQVWLATINCLLPKNQHVIFHDLIKTPIILFQCDPRIFNSTQLLPLWLLILQCIRTSYRHRIWQKYHIDYPKSNISFNNRNVMALINGQDSEILQLLLEKCKALPGDSEDMLSNRRKLFCRFMHGVFVDDREGLLIKALHFQTYAIDLIPMMVKLVPSMFTMCNHLPELIRQPYIEKQVFGTLLGCYLCEKYPMDSTLVLAERVVLPRVLKIAMSPTNAESNSLQPPNECVPSEYLNQTLPGLAHLAHAFPHISQQIIDLLRDIQACLPPPNSFFEKQGSSRIIILLQLHKILQDALNDVSAELRNAANVNKACEPID</sequence>
<dbReference type="PANTHER" id="PTHR28608">
    <property type="entry name" value="INTEGRATOR COMPLEX SUBUNIT 2"/>
    <property type="match status" value="1"/>
</dbReference>
<dbReference type="PANTHER" id="PTHR28608:SF1">
    <property type="entry name" value="INTEGRATOR COMPLEX SUBUNIT 2"/>
    <property type="match status" value="1"/>
</dbReference>
<proteinExistence type="predicted"/>
<dbReference type="OrthoDB" id="3363059at2759"/>
<dbReference type="InterPro" id="IPR029321">
    <property type="entry name" value="INTS2"/>
</dbReference>
<evidence type="ECO:0000313" key="2">
    <source>
        <dbReference type="Proteomes" id="UP000242146"/>
    </source>
</evidence>
<protein>
    <recommendedName>
        <fullName evidence="3">Integrator complex subunit 2</fullName>
    </recommendedName>
</protein>
<gene>
    <name evidence="1" type="ORF">DM01DRAFT_1325643</name>
</gene>
<keyword evidence="2" id="KW-1185">Reference proteome</keyword>
<accession>A0A1X2GAX4</accession>
<dbReference type="AlphaFoldDB" id="A0A1X2GAX4"/>
<evidence type="ECO:0000313" key="1">
    <source>
        <dbReference type="EMBL" id="ORX49463.1"/>
    </source>
</evidence>
<dbReference type="Pfam" id="PF14750">
    <property type="entry name" value="INTS2"/>
    <property type="match status" value="1"/>
</dbReference>
<dbReference type="EMBL" id="MCGT01000026">
    <property type="protein sequence ID" value="ORX49463.1"/>
    <property type="molecule type" value="Genomic_DNA"/>
</dbReference>
<dbReference type="GO" id="GO:0034472">
    <property type="term" value="P:snRNA 3'-end processing"/>
    <property type="evidence" value="ECO:0007669"/>
    <property type="project" value="TreeGrafter"/>
</dbReference>
<dbReference type="STRING" id="101127.A0A1X2GAX4"/>
<evidence type="ECO:0008006" key="3">
    <source>
        <dbReference type="Google" id="ProtNLM"/>
    </source>
</evidence>
<dbReference type="Proteomes" id="UP000242146">
    <property type="component" value="Unassembled WGS sequence"/>
</dbReference>
<organism evidence="1 2">
    <name type="scientific">Hesseltinella vesiculosa</name>
    <dbReference type="NCBI Taxonomy" id="101127"/>
    <lineage>
        <taxon>Eukaryota</taxon>
        <taxon>Fungi</taxon>
        <taxon>Fungi incertae sedis</taxon>
        <taxon>Mucoromycota</taxon>
        <taxon>Mucoromycotina</taxon>
        <taxon>Mucoromycetes</taxon>
        <taxon>Mucorales</taxon>
        <taxon>Cunninghamellaceae</taxon>
        <taxon>Hesseltinella</taxon>
    </lineage>
</organism>